<dbReference type="PRINTS" id="PR00625">
    <property type="entry name" value="JDOMAIN"/>
</dbReference>
<dbReference type="GO" id="GO:0005783">
    <property type="term" value="C:endoplasmic reticulum"/>
    <property type="evidence" value="ECO:0007669"/>
    <property type="project" value="UniProtKB-ARBA"/>
</dbReference>
<dbReference type="PANTHER" id="PTHR45432">
    <property type="entry name" value="CHAPERONE PROTEIN DNAJ 11, CHLOROPLASTIC-LIKE"/>
    <property type="match status" value="1"/>
</dbReference>
<sequence>MAGTLSFAGLSSCPNLASPSRRTARSFVAIAEVSTAVRRAKSLYEVLRVKETASAPEIKAAYRSMAKRFHPDVAPAAGGADFLEIHRAYKTLSDPTARARYDLSIGRLGFPVTGPLRSRRWETDQCW</sequence>
<dbReference type="CDD" id="cd06257">
    <property type="entry name" value="DnaJ"/>
    <property type="match status" value="1"/>
</dbReference>
<dbReference type="Proteomes" id="UP000504607">
    <property type="component" value="Chromosome 2"/>
</dbReference>
<evidence type="ECO:0000313" key="3">
    <source>
        <dbReference type="RefSeq" id="XP_010912186.1"/>
    </source>
</evidence>
<dbReference type="OrthoDB" id="445556at2759"/>
<dbReference type="Gene3D" id="1.10.287.110">
    <property type="entry name" value="DnaJ domain"/>
    <property type="match status" value="1"/>
</dbReference>
<protein>
    <submittedName>
        <fullName evidence="3">Chaperone protein dnaJ 11, chloroplastic</fullName>
    </submittedName>
</protein>
<evidence type="ECO:0000259" key="1">
    <source>
        <dbReference type="PROSITE" id="PS50076"/>
    </source>
</evidence>
<proteinExistence type="predicted"/>
<dbReference type="InterPro" id="IPR036869">
    <property type="entry name" value="J_dom_sf"/>
</dbReference>
<organism evidence="2 3">
    <name type="scientific">Elaeis guineensis var. tenera</name>
    <name type="common">Oil palm</name>
    <dbReference type="NCBI Taxonomy" id="51953"/>
    <lineage>
        <taxon>Eukaryota</taxon>
        <taxon>Viridiplantae</taxon>
        <taxon>Streptophyta</taxon>
        <taxon>Embryophyta</taxon>
        <taxon>Tracheophyta</taxon>
        <taxon>Spermatophyta</taxon>
        <taxon>Magnoliopsida</taxon>
        <taxon>Liliopsida</taxon>
        <taxon>Arecaceae</taxon>
        <taxon>Arecoideae</taxon>
        <taxon>Cocoseae</taxon>
        <taxon>Elaeidinae</taxon>
        <taxon>Elaeis</taxon>
    </lineage>
</organism>
<feature type="domain" description="J" evidence="1">
    <location>
        <begin position="42"/>
        <end position="105"/>
    </location>
</feature>
<evidence type="ECO:0000313" key="2">
    <source>
        <dbReference type="Proteomes" id="UP000504607"/>
    </source>
</evidence>
<reference evidence="3" key="1">
    <citation type="submission" date="2025-08" db="UniProtKB">
        <authorList>
            <consortium name="RefSeq"/>
        </authorList>
    </citation>
    <scope>IDENTIFICATION</scope>
</reference>
<dbReference type="Pfam" id="PF00226">
    <property type="entry name" value="DnaJ"/>
    <property type="match status" value="1"/>
</dbReference>
<name>A0A6I9QQ35_ELAGV</name>
<dbReference type="InParanoid" id="A0A6I9QQ35"/>
<dbReference type="AlphaFoldDB" id="A0A6I9QQ35"/>
<dbReference type="PANTHER" id="PTHR45432:SF2">
    <property type="entry name" value="CHAPERONE PROTEIN DNAJ 11, CHLOROPLASTIC"/>
    <property type="match status" value="1"/>
</dbReference>
<dbReference type="SMART" id="SM00271">
    <property type="entry name" value="DnaJ"/>
    <property type="match status" value="1"/>
</dbReference>
<dbReference type="InterPro" id="IPR001623">
    <property type="entry name" value="DnaJ_domain"/>
</dbReference>
<gene>
    <name evidence="3" type="primary">LOC105038172</name>
</gene>
<accession>A0A6I9QQ35</accession>
<dbReference type="SUPFAM" id="SSF46565">
    <property type="entry name" value="Chaperone J-domain"/>
    <property type="match status" value="1"/>
</dbReference>
<dbReference type="PROSITE" id="PS50076">
    <property type="entry name" value="DNAJ_2"/>
    <property type="match status" value="1"/>
</dbReference>
<dbReference type="GeneID" id="105038172"/>
<keyword evidence="2" id="KW-1185">Reference proteome</keyword>
<dbReference type="KEGG" id="egu:105038172"/>
<dbReference type="RefSeq" id="XP_010912186.1">
    <property type="nucleotide sequence ID" value="XM_010913884.3"/>
</dbReference>